<proteinExistence type="predicted"/>
<accession>A0A242MIX5</accession>
<organism evidence="1 2">
    <name type="scientific">Caballeronia sordidicola</name>
    <name type="common">Burkholderia sordidicola</name>
    <dbReference type="NCBI Taxonomy" id="196367"/>
    <lineage>
        <taxon>Bacteria</taxon>
        <taxon>Pseudomonadati</taxon>
        <taxon>Pseudomonadota</taxon>
        <taxon>Betaproteobacteria</taxon>
        <taxon>Burkholderiales</taxon>
        <taxon>Burkholderiaceae</taxon>
        <taxon>Caballeronia</taxon>
    </lineage>
</organism>
<dbReference type="AlphaFoldDB" id="A0A242MIX5"/>
<dbReference type="EMBL" id="NBTZ01000103">
    <property type="protein sequence ID" value="OTP70908.1"/>
    <property type="molecule type" value="Genomic_DNA"/>
</dbReference>
<comment type="caution">
    <text evidence="1">The sequence shown here is derived from an EMBL/GenBank/DDBJ whole genome shotgun (WGS) entry which is preliminary data.</text>
</comment>
<evidence type="ECO:0000313" key="2">
    <source>
        <dbReference type="Proteomes" id="UP000195221"/>
    </source>
</evidence>
<sequence>MTVLHEALAIDLKVLVMHGQPASHLSYLCRCGHGIDC</sequence>
<gene>
    <name evidence="1" type="ORF">PAMC26577_25560</name>
</gene>
<evidence type="ECO:0000313" key="1">
    <source>
        <dbReference type="EMBL" id="OTP70908.1"/>
    </source>
</evidence>
<name>A0A242MIX5_CABSO</name>
<protein>
    <submittedName>
        <fullName evidence="1">Uncharacterized protein</fullName>
    </submittedName>
</protein>
<dbReference type="Proteomes" id="UP000195221">
    <property type="component" value="Unassembled WGS sequence"/>
</dbReference>
<reference evidence="1 2" key="1">
    <citation type="submission" date="2017-03" db="EMBL/GenBank/DDBJ databases">
        <title>Genome analysis of strain PAMC 26577.</title>
        <authorList>
            <person name="Oh H.-M."/>
            <person name="Yang J.-A."/>
        </authorList>
    </citation>
    <scope>NUCLEOTIDE SEQUENCE [LARGE SCALE GENOMIC DNA]</scope>
    <source>
        <strain evidence="1 2">PAMC 26577</strain>
    </source>
</reference>